<organism evidence="3 4">
    <name type="scientific">Chilo suppressalis</name>
    <name type="common">Asiatic rice borer moth</name>
    <dbReference type="NCBI Taxonomy" id="168631"/>
    <lineage>
        <taxon>Eukaryota</taxon>
        <taxon>Metazoa</taxon>
        <taxon>Ecdysozoa</taxon>
        <taxon>Arthropoda</taxon>
        <taxon>Hexapoda</taxon>
        <taxon>Insecta</taxon>
        <taxon>Pterygota</taxon>
        <taxon>Neoptera</taxon>
        <taxon>Endopterygota</taxon>
        <taxon>Lepidoptera</taxon>
        <taxon>Glossata</taxon>
        <taxon>Ditrysia</taxon>
        <taxon>Pyraloidea</taxon>
        <taxon>Crambidae</taxon>
        <taxon>Crambinae</taxon>
        <taxon>Chilo</taxon>
    </lineage>
</organism>
<keyword evidence="4" id="KW-1185">Reference proteome</keyword>
<evidence type="ECO:0000256" key="1">
    <source>
        <dbReference type="SAM" id="Coils"/>
    </source>
</evidence>
<name>A0ABN8BF80_CHISP</name>
<evidence type="ECO:0000259" key="2">
    <source>
        <dbReference type="Pfam" id="PF25298"/>
    </source>
</evidence>
<keyword evidence="1" id="KW-0175">Coiled coil</keyword>
<gene>
    <name evidence="3" type="ORF">CHILSU_LOCUS8642</name>
</gene>
<feature type="coiled-coil region" evidence="1">
    <location>
        <begin position="107"/>
        <end position="141"/>
    </location>
</feature>
<sequence length="321" mass="37168">MPNLARSPPSLLNQSLSMSEPDVNRMVATTAALEDSGLTHCKQRDSKRRRIAEEQVEPERADFRAIIREELRDFMNTMQIQQNSRLDIIEKYISEIKSQNDLIHSNNLDIEKSIEFLNHKLDELQNTINRLETERKQISSQIINIGDKCDTLERLSRKTSIQIRNVPKQKGETKEKLFEMIKKLSTTLTIEIEKTEIRDKYRIPAKTEGANSVIIAEFSSTLIKESILAAAKTHNLNSKKYKTEQLNSAHLGLEGHKEEIYLSEHLTAQASRLYFLARDFRKTMDYAYCWTSNGLVYLRKKQGAPYILVKNEAQLHQMKNM</sequence>
<dbReference type="InterPro" id="IPR057251">
    <property type="entry name" value="FP_C"/>
</dbReference>
<dbReference type="EMBL" id="OU963897">
    <property type="protein sequence ID" value="CAH0405283.1"/>
    <property type="molecule type" value="Genomic_DNA"/>
</dbReference>
<evidence type="ECO:0000313" key="3">
    <source>
        <dbReference type="EMBL" id="CAH0405283.1"/>
    </source>
</evidence>
<proteinExistence type="predicted"/>
<accession>A0ABN8BF80</accession>
<evidence type="ECO:0000313" key="4">
    <source>
        <dbReference type="Proteomes" id="UP001153292"/>
    </source>
</evidence>
<dbReference type="Pfam" id="PF25298">
    <property type="entry name" value="Baculo_FP_2nd"/>
    <property type="match status" value="1"/>
</dbReference>
<reference evidence="3" key="1">
    <citation type="submission" date="2021-12" db="EMBL/GenBank/DDBJ databases">
        <authorList>
            <person name="King R."/>
        </authorList>
    </citation>
    <scope>NUCLEOTIDE SEQUENCE</scope>
</reference>
<dbReference type="Proteomes" id="UP001153292">
    <property type="component" value="Chromosome 4"/>
</dbReference>
<protein>
    <recommendedName>
        <fullName evidence="2">FP protein C-terminal domain-containing protein</fullName>
    </recommendedName>
</protein>
<feature type="domain" description="FP protein C-terminal" evidence="2">
    <location>
        <begin position="271"/>
        <end position="318"/>
    </location>
</feature>